<evidence type="ECO:0000313" key="3">
    <source>
        <dbReference type="EMBL" id="KAH8028850.1"/>
    </source>
</evidence>
<evidence type="ECO:0000313" key="4">
    <source>
        <dbReference type="Proteomes" id="UP000821866"/>
    </source>
</evidence>
<organism evidence="3 4">
    <name type="scientific">Rhipicephalus microplus</name>
    <name type="common">Cattle tick</name>
    <name type="synonym">Boophilus microplus</name>
    <dbReference type="NCBI Taxonomy" id="6941"/>
    <lineage>
        <taxon>Eukaryota</taxon>
        <taxon>Metazoa</taxon>
        <taxon>Ecdysozoa</taxon>
        <taxon>Arthropoda</taxon>
        <taxon>Chelicerata</taxon>
        <taxon>Arachnida</taxon>
        <taxon>Acari</taxon>
        <taxon>Parasitiformes</taxon>
        <taxon>Ixodida</taxon>
        <taxon>Ixodoidea</taxon>
        <taxon>Ixodidae</taxon>
        <taxon>Rhipicephalinae</taxon>
        <taxon>Rhipicephalus</taxon>
        <taxon>Boophilus</taxon>
    </lineage>
</organism>
<dbReference type="EMBL" id="JABSTU010000006">
    <property type="protein sequence ID" value="KAH8028850.1"/>
    <property type="molecule type" value="Genomic_DNA"/>
</dbReference>
<name>A0A9J6E3M5_RHIMP</name>
<evidence type="ECO:0000256" key="1">
    <source>
        <dbReference type="SAM" id="MobiDB-lite"/>
    </source>
</evidence>
<dbReference type="Pfam" id="PF13843">
    <property type="entry name" value="DDE_Tnp_1_7"/>
    <property type="match status" value="1"/>
</dbReference>
<dbReference type="VEuPathDB" id="VectorBase:LOC119179907"/>
<evidence type="ECO:0000259" key="2">
    <source>
        <dbReference type="Pfam" id="PF13843"/>
    </source>
</evidence>
<reference evidence="3" key="2">
    <citation type="submission" date="2021-09" db="EMBL/GenBank/DDBJ databases">
        <authorList>
            <person name="Jia N."/>
            <person name="Wang J."/>
            <person name="Shi W."/>
            <person name="Du L."/>
            <person name="Sun Y."/>
            <person name="Zhan W."/>
            <person name="Jiang J."/>
            <person name="Wang Q."/>
            <person name="Zhang B."/>
            <person name="Ji P."/>
            <person name="Sakyi L.B."/>
            <person name="Cui X."/>
            <person name="Yuan T."/>
            <person name="Jiang B."/>
            <person name="Yang W."/>
            <person name="Lam T.T.-Y."/>
            <person name="Chang Q."/>
            <person name="Ding S."/>
            <person name="Wang X."/>
            <person name="Zhu J."/>
            <person name="Ruan X."/>
            <person name="Zhao L."/>
            <person name="Wei J."/>
            <person name="Que T."/>
            <person name="Du C."/>
            <person name="Cheng J."/>
            <person name="Dai P."/>
            <person name="Han X."/>
            <person name="Huang E."/>
            <person name="Gao Y."/>
            <person name="Liu J."/>
            <person name="Shao H."/>
            <person name="Ye R."/>
            <person name="Li L."/>
            <person name="Wei W."/>
            <person name="Wang X."/>
            <person name="Wang C."/>
            <person name="Huo Q."/>
            <person name="Li W."/>
            <person name="Guo W."/>
            <person name="Chen H."/>
            <person name="Chen S."/>
            <person name="Zhou L."/>
            <person name="Zhou L."/>
            <person name="Ni X."/>
            <person name="Tian J."/>
            <person name="Zhou Y."/>
            <person name="Sheng Y."/>
            <person name="Liu T."/>
            <person name="Pan Y."/>
            <person name="Xia L."/>
            <person name="Li J."/>
            <person name="Zhao F."/>
            <person name="Cao W."/>
        </authorList>
    </citation>
    <scope>NUCLEOTIDE SEQUENCE</scope>
    <source>
        <strain evidence="3">Rmic-2018</strain>
        <tissue evidence="3">Larvae</tissue>
    </source>
</reference>
<reference evidence="3" key="1">
    <citation type="journal article" date="2020" name="Cell">
        <title>Large-Scale Comparative Analyses of Tick Genomes Elucidate Their Genetic Diversity and Vector Capacities.</title>
        <authorList>
            <consortium name="Tick Genome and Microbiome Consortium (TIGMIC)"/>
            <person name="Jia N."/>
            <person name="Wang J."/>
            <person name="Shi W."/>
            <person name="Du L."/>
            <person name="Sun Y."/>
            <person name="Zhan W."/>
            <person name="Jiang J.F."/>
            <person name="Wang Q."/>
            <person name="Zhang B."/>
            <person name="Ji P."/>
            <person name="Bell-Sakyi L."/>
            <person name="Cui X.M."/>
            <person name="Yuan T.T."/>
            <person name="Jiang B.G."/>
            <person name="Yang W.F."/>
            <person name="Lam T.T."/>
            <person name="Chang Q.C."/>
            <person name="Ding S.J."/>
            <person name="Wang X.J."/>
            <person name="Zhu J.G."/>
            <person name="Ruan X.D."/>
            <person name="Zhao L."/>
            <person name="Wei J.T."/>
            <person name="Ye R.Z."/>
            <person name="Que T.C."/>
            <person name="Du C.H."/>
            <person name="Zhou Y.H."/>
            <person name="Cheng J.X."/>
            <person name="Dai P.F."/>
            <person name="Guo W.B."/>
            <person name="Han X.H."/>
            <person name="Huang E.J."/>
            <person name="Li L.F."/>
            <person name="Wei W."/>
            <person name="Gao Y.C."/>
            <person name="Liu J.Z."/>
            <person name="Shao H.Z."/>
            <person name="Wang X."/>
            <person name="Wang C.C."/>
            <person name="Yang T.C."/>
            <person name="Huo Q.B."/>
            <person name="Li W."/>
            <person name="Chen H.Y."/>
            <person name="Chen S.E."/>
            <person name="Zhou L.G."/>
            <person name="Ni X.B."/>
            <person name="Tian J.H."/>
            <person name="Sheng Y."/>
            <person name="Liu T."/>
            <person name="Pan Y.S."/>
            <person name="Xia L.Y."/>
            <person name="Li J."/>
            <person name="Zhao F."/>
            <person name="Cao W.C."/>
        </authorList>
    </citation>
    <scope>NUCLEOTIDE SEQUENCE</scope>
    <source>
        <strain evidence="3">Rmic-2018</strain>
    </source>
</reference>
<proteinExistence type="predicted"/>
<sequence>MAAADRKAAFTPSQNDSTLQGGGGESAHRGTLTFHSKRSEFVYRAQFRGYFESTCTKYTMTRRSLSVEEAVELLFRLPDDPRESDIESELADSENEVVPALAPVEESDSDDNALDQPSTSTGKRRRSSYIRKKPPQKKKRRPRSPEPVQSDNSDSRDVASEGTALWYTALPVLNNRSVSSLEPQYSSKLSSSCTPSESFSLYFNDDVLEMIVLETNRYARQEARRGWHDLTKGELKAYLGILILMSVNPAHHLYLYWSSDSFFNVKEISSVMTFKRFQAIMNSLHFYNNEKIKSKGEEGFDRLAKIRPLVDTLNKKFLQEYKPSGHQAIDESMVRFKGRSALKQYAPMKPIKRGYKVWCRADSVTGYLCEFQIYEGKSAEREAGRTLGEHVVLSLCNNVDEDSTLYFDNFFTTTKLMEELSEKQNMAAGTVRTNRKDLPHEIKVDQKLKRGDYVWRSKGQLTAYQWRDNRNVTMLSNFHDPSEVVEVNRTLSNGAKVGVTCPKVVSDYNKFMGGVDRFDQKRNAYMCDRRSKKGWYRLFYYLLDAAVVNAFIQHCHFTPNEYLWFRLALGRELISGQSFRKKTAVPAFQHKKRGRQSGQKMVGVPGEIRFHKGDHHPVKTTGRKRCRWCSTKAKEIRTALVCKVCNVSLCATCFLPFHNGK</sequence>
<dbReference type="Proteomes" id="UP000821866">
    <property type="component" value="Chromosome 4"/>
</dbReference>
<accession>A0A9J6E3M5</accession>
<keyword evidence="4" id="KW-1185">Reference proteome</keyword>
<feature type="compositionally biased region" description="Basic residues" evidence="1">
    <location>
        <begin position="122"/>
        <end position="142"/>
    </location>
</feature>
<feature type="region of interest" description="Disordered" evidence="1">
    <location>
        <begin position="103"/>
        <end position="157"/>
    </location>
</feature>
<gene>
    <name evidence="3" type="ORF">HPB51_019939</name>
</gene>
<dbReference type="PANTHER" id="PTHR46599">
    <property type="entry name" value="PIGGYBAC TRANSPOSABLE ELEMENT-DERIVED PROTEIN 4"/>
    <property type="match status" value="1"/>
</dbReference>
<feature type="domain" description="PiggyBac transposable element-derived protein" evidence="2">
    <location>
        <begin position="194"/>
        <end position="551"/>
    </location>
</feature>
<dbReference type="PANTHER" id="PTHR46599:SF3">
    <property type="entry name" value="PIGGYBAC TRANSPOSABLE ELEMENT-DERIVED PROTEIN 4"/>
    <property type="match status" value="1"/>
</dbReference>
<feature type="region of interest" description="Disordered" evidence="1">
    <location>
        <begin position="1"/>
        <end position="31"/>
    </location>
</feature>
<dbReference type="InterPro" id="IPR029526">
    <property type="entry name" value="PGBD"/>
</dbReference>
<dbReference type="AlphaFoldDB" id="A0A9J6E3M5"/>
<comment type="caution">
    <text evidence="3">The sequence shown here is derived from an EMBL/GenBank/DDBJ whole genome shotgun (WGS) entry which is preliminary data.</text>
</comment>
<protein>
    <recommendedName>
        <fullName evidence="2">PiggyBac transposable element-derived protein domain-containing protein</fullName>
    </recommendedName>
</protein>